<evidence type="ECO:0000313" key="9">
    <source>
        <dbReference type="Proteomes" id="UP001494588"/>
    </source>
</evidence>
<proteinExistence type="predicted"/>
<dbReference type="CDD" id="cd00075">
    <property type="entry name" value="HATPase"/>
    <property type="match status" value="1"/>
</dbReference>
<name>A0ABU9QQT9_9BURK</name>
<dbReference type="GO" id="GO:0005524">
    <property type="term" value="F:ATP binding"/>
    <property type="evidence" value="ECO:0007669"/>
    <property type="project" value="UniProtKB-KW"/>
</dbReference>
<dbReference type="EC" id="2.7.13.3" evidence="2"/>
<dbReference type="SUPFAM" id="SSF55874">
    <property type="entry name" value="ATPase domain of HSP90 chaperone/DNA topoisomerase II/histidine kinase"/>
    <property type="match status" value="1"/>
</dbReference>
<feature type="domain" description="Response regulatory" evidence="7">
    <location>
        <begin position="209"/>
        <end position="321"/>
    </location>
</feature>
<dbReference type="SUPFAM" id="SSF52172">
    <property type="entry name" value="CheY-like"/>
    <property type="match status" value="1"/>
</dbReference>
<keyword evidence="9" id="KW-1185">Reference proteome</keyword>
<dbReference type="SMART" id="SM00387">
    <property type="entry name" value="HATPase_c"/>
    <property type="match status" value="1"/>
</dbReference>
<feature type="modified residue" description="4-aspartylphosphate" evidence="5">
    <location>
        <position position="256"/>
    </location>
</feature>
<gene>
    <name evidence="8" type="ORF">V4C55_39705</name>
</gene>
<protein>
    <recommendedName>
        <fullName evidence="2">histidine kinase</fullName>
        <ecNumber evidence="2">2.7.13.3</ecNumber>
    </recommendedName>
</protein>
<evidence type="ECO:0000256" key="1">
    <source>
        <dbReference type="ARBA" id="ARBA00000085"/>
    </source>
</evidence>
<dbReference type="Gene3D" id="3.40.50.2300">
    <property type="match status" value="1"/>
</dbReference>
<evidence type="ECO:0000256" key="2">
    <source>
        <dbReference type="ARBA" id="ARBA00012438"/>
    </source>
</evidence>
<comment type="caution">
    <text evidence="8">The sequence shown here is derived from an EMBL/GenBank/DDBJ whole genome shotgun (WGS) entry which is preliminary data.</text>
</comment>
<dbReference type="Gene3D" id="3.30.565.10">
    <property type="entry name" value="Histidine kinase-like ATPase, C-terminal domain"/>
    <property type="match status" value="1"/>
</dbReference>
<dbReference type="PANTHER" id="PTHR43047">
    <property type="entry name" value="TWO-COMPONENT HISTIDINE PROTEIN KINASE"/>
    <property type="match status" value="1"/>
</dbReference>
<dbReference type="PRINTS" id="PR00344">
    <property type="entry name" value="BCTRLSENSOR"/>
</dbReference>
<accession>A0ABU9QQT9</accession>
<keyword evidence="8" id="KW-0067">ATP-binding</keyword>
<evidence type="ECO:0000256" key="5">
    <source>
        <dbReference type="PROSITE-ProRule" id="PRU00169"/>
    </source>
</evidence>
<dbReference type="CDD" id="cd17580">
    <property type="entry name" value="REC_2_DhkD-like"/>
    <property type="match status" value="1"/>
</dbReference>
<dbReference type="SMART" id="SM00448">
    <property type="entry name" value="REC"/>
    <property type="match status" value="1"/>
</dbReference>
<evidence type="ECO:0000259" key="7">
    <source>
        <dbReference type="PROSITE" id="PS50110"/>
    </source>
</evidence>
<keyword evidence="4" id="KW-0418">Kinase</keyword>
<feature type="domain" description="Histidine kinase" evidence="6">
    <location>
        <begin position="1"/>
        <end position="188"/>
    </location>
</feature>
<dbReference type="InterPro" id="IPR011006">
    <property type="entry name" value="CheY-like_superfamily"/>
</dbReference>
<dbReference type="InterPro" id="IPR004358">
    <property type="entry name" value="Sig_transdc_His_kin-like_C"/>
</dbReference>
<evidence type="ECO:0000259" key="6">
    <source>
        <dbReference type="PROSITE" id="PS50109"/>
    </source>
</evidence>
<dbReference type="Pfam" id="PF00072">
    <property type="entry name" value="Response_reg"/>
    <property type="match status" value="1"/>
</dbReference>
<reference evidence="8 9" key="1">
    <citation type="submission" date="2024-01" db="EMBL/GenBank/DDBJ databases">
        <title>The diversity of rhizobia nodulating Mimosa spp. in eleven states of Brazil covering several biomes is determined by host plant, location, and edaphic factors.</title>
        <authorList>
            <person name="Rouws L."/>
            <person name="Barauna A."/>
            <person name="Beukes C."/>
            <person name="De Faria S.M."/>
            <person name="Gross E."/>
            <person name="Dos Reis Junior F.B."/>
            <person name="Simon M."/>
            <person name="Maluk M."/>
            <person name="Odee D.W."/>
            <person name="Kenicer G."/>
            <person name="Young J.P.W."/>
            <person name="Reis V.M."/>
            <person name="Zilli J."/>
            <person name="James E.K."/>
        </authorList>
    </citation>
    <scope>NUCLEOTIDE SEQUENCE [LARGE SCALE GENOMIC DNA]</scope>
    <source>
        <strain evidence="8 9">JPY77</strain>
    </source>
</reference>
<dbReference type="RefSeq" id="WP_201661618.1">
    <property type="nucleotide sequence ID" value="NZ_CAJHCS010000050.1"/>
</dbReference>
<keyword evidence="3" id="KW-0808">Transferase</keyword>
<keyword evidence="5" id="KW-0597">Phosphoprotein</keyword>
<dbReference type="PROSITE" id="PS50110">
    <property type="entry name" value="RESPONSE_REGULATORY"/>
    <property type="match status" value="1"/>
</dbReference>
<dbReference type="EMBL" id="JAZHGC010000062">
    <property type="protein sequence ID" value="MEM5291855.1"/>
    <property type="molecule type" value="Genomic_DNA"/>
</dbReference>
<dbReference type="InterPro" id="IPR036890">
    <property type="entry name" value="HATPase_C_sf"/>
</dbReference>
<dbReference type="InterPro" id="IPR001789">
    <property type="entry name" value="Sig_transdc_resp-reg_receiver"/>
</dbReference>
<dbReference type="InterPro" id="IPR005467">
    <property type="entry name" value="His_kinase_dom"/>
</dbReference>
<dbReference type="Pfam" id="PF02518">
    <property type="entry name" value="HATPase_c"/>
    <property type="match status" value="1"/>
</dbReference>
<keyword evidence="8" id="KW-0547">Nucleotide-binding</keyword>
<dbReference type="InterPro" id="IPR003594">
    <property type="entry name" value="HATPase_dom"/>
</dbReference>
<dbReference type="PANTHER" id="PTHR43047:SF72">
    <property type="entry name" value="OSMOSENSING HISTIDINE PROTEIN KINASE SLN1"/>
    <property type="match status" value="1"/>
</dbReference>
<dbReference type="PROSITE" id="PS50109">
    <property type="entry name" value="HIS_KIN"/>
    <property type="match status" value="1"/>
</dbReference>
<sequence length="321" mass="34399">MQGLVERHATHLSRLIGDLLDLSRITAGKITLRMEVFSIWTAIDHAIEINAPAAAQHVHRLEVTNPRSAALFVHGDPTRVTQVLANLLDNAVKYTDDGGHIRLGVARDDVHVTVTVEDNGIGMDAATIPSLFDIFEQAPATPRTTRTGLGIGLSVARALMTMHGGTVAAASDGPGKGSRFIMRLPLCDAPAHASTGSATGGTATARSYRVSIVDDNHDAALPLAMILDQHEVRTATSGEAALNIARDFQPDAILLDLGLPDMSGYEVALRLRELVTSGRPLLIALTGYGQPEDRARTREAGFDFHLVKPARPDEILNLLRQ</sequence>
<evidence type="ECO:0000256" key="4">
    <source>
        <dbReference type="ARBA" id="ARBA00022777"/>
    </source>
</evidence>
<organism evidence="8 9">
    <name type="scientific">Paraburkholderia sabiae</name>
    <dbReference type="NCBI Taxonomy" id="273251"/>
    <lineage>
        <taxon>Bacteria</taxon>
        <taxon>Pseudomonadati</taxon>
        <taxon>Pseudomonadota</taxon>
        <taxon>Betaproteobacteria</taxon>
        <taxon>Burkholderiales</taxon>
        <taxon>Burkholderiaceae</taxon>
        <taxon>Paraburkholderia</taxon>
    </lineage>
</organism>
<evidence type="ECO:0000313" key="8">
    <source>
        <dbReference type="EMBL" id="MEM5291855.1"/>
    </source>
</evidence>
<evidence type="ECO:0000256" key="3">
    <source>
        <dbReference type="ARBA" id="ARBA00022679"/>
    </source>
</evidence>
<dbReference type="Proteomes" id="UP001494588">
    <property type="component" value="Unassembled WGS sequence"/>
</dbReference>
<comment type="catalytic activity">
    <reaction evidence="1">
        <text>ATP + protein L-histidine = ADP + protein N-phospho-L-histidine.</text>
        <dbReference type="EC" id="2.7.13.3"/>
    </reaction>
</comment>